<dbReference type="OrthoDB" id="409543at2759"/>
<dbReference type="STRING" id="765915.A0A1Y2HSI4"/>
<keyword evidence="3" id="KW-1185">Reference proteome</keyword>
<dbReference type="GO" id="GO:0006487">
    <property type="term" value="P:protein N-linked glycosylation"/>
    <property type="evidence" value="ECO:0007669"/>
    <property type="project" value="TreeGrafter"/>
</dbReference>
<accession>A0A1Y2HSI4</accession>
<dbReference type="SUPFAM" id="SSF53448">
    <property type="entry name" value="Nucleotide-diphospho-sugar transferases"/>
    <property type="match status" value="1"/>
</dbReference>
<dbReference type="EMBL" id="MCFL01000012">
    <property type="protein sequence ID" value="ORZ37499.1"/>
    <property type="molecule type" value="Genomic_DNA"/>
</dbReference>
<comment type="caution">
    <text evidence="2">The sequence shown here is derived from an EMBL/GenBank/DDBJ whole genome shotgun (WGS) entry which is preliminary data.</text>
</comment>
<reference evidence="2 3" key="1">
    <citation type="submission" date="2016-07" db="EMBL/GenBank/DDBJ databases">
        <title>Pervasive Adenine N6-methylation of Active Genes in Fungi.</title>
        <authorList>
            <consortium name="DOE Joint Genome Institute"/>
            <person name="Mondo S.J."/>
            <person name="Dannebaum R.O."/>
            <person name="Kuo R.C."/>
            <person name="Labutti K."/>
            <person name="Haridas S."/>
            <person name="Kuo A."/>
            <person name="Salamov A."/>
            <person name="Ahrendt S.R."/>
            <person name="Lipzen A."/>
            <person name="Sullivan W."/>
            <person name="Andreopoulos W.B."/>
            <person name="Clum A."/>
            <person name="Lindquist E."/>
            <person name="Daum C."/>
            <person name="Ramamoorthy G.K."/>
            <person name="Gryganskyi A."/>
            <person name="Culley D."/>
            <person name="Magnuson J.K."/>
            <person name="James T.Y."/>
            <person name="O'Malley M.A."/>
            <person name="Stajich J.E."/>
            <person name="Spatafora J.W."/>
            <person name="Visel A."/>
            <person name="Grigoriev I.V."/>
        </authorList>
    </citation>
    <scope>NUCLEOTIDE SEQUENCE [LARGE SCALE GENOMIC DNA]</scope>
    <source>
        <strain evidence="2 3">PL171</strain>
    </source>
</reference>
<dbReference type="GO" id="GO:0000136">
    <property type="term" value="C:mannan polymerase complex"/>
    <property type="evidence" value="ECO:0007669"/>
    <property type="project" value="TreeGrafter"/>
</dbReference>
<dbReference type="Pfam" id="PF04488">
    <property type="entry name" value="Gly_transf_sug"/>
    <property type="match status" value="1"/>
</dbReference>
<dbReference type="GO" id="GO:0000009">
    <property type="term" value="F:alpha-1,6-mannosyltransferase activity"/>
    <property type="evidence" value="ECO:0007669"/>
    <property type="project" value="InterPro"/>
</dbReference>
<sequence length="250" mass="28483">MQVMQQWTDRASYNRSLGQWHFPPLVHTKWNSESTIPPRARECFMHTYWPHLYSIYTAVPRPVMKVDLLRSALLATFGGVWSDIDACPLKPISAWPLKDGDGLVIGVEADMESDVWPNHFARKFQFLTWTFASVPGHPAMTAYLHMARRAVVARRLPNGKYHPEVSDGDVLDLTGPGQFTDAMFTYLRTWGDASFNAMHFMDAPMRFNDAVTGTSRPSYSRNHLDAEAMVLHLFLGSWRQGRYDMSPTDG</sequence>
<protein>
    <recommendedName>
        <fullName evidence="4">Nucleotide-diphospho-sugar transferase</fullName>
    </recommendedName>
</protein>
<organism evidence="2 3">
    <name type="scientific">Catenaria anguillulae PL171</name>
    <dbReference type="NCBI Taxonomy" id="765915"/>
    <lineage>
        <taxon>Eukaryota</taxon>
        <taxon>Fungi</taxon>
        <taxon>Fungi incertae sedis</taxon>
        <taxon>Blastocladiomycota</taxon>
        <taxon>Blastocladiomycetes</taxon>
        <taxon>Blastocladiales</taxon>
        <taxon>Catenariaceae</taxon>
        <taxon>Catenaria</taxon>
    </lineage>
</organism>
<dbReference type="InterPro" id="IPR039367">
    <property type="entry name" value="Och1-like"/>
</dbReference>
<dbReference type="Gene3D" id="3.90.550.20">
    <property type="match status" value="1"/>
</dbReference>
<dbReference type="InterPro" id="IPR007577">
    <property type="entry name" value="GlycoTrfase_DXD_sugar-bd_CS"/>
</dbReference>
<evidence type="ECO:0000313" key="3">
    <source>
        <dbReference type="Proteomes" id="UP000193411"/>
    </source>
</evidence>
<dbReference type="PANTHER" id="PTHR31834">
    <property type="entry name" value="INITIATION-SPECIFIC ALPHA-1,6-MANNOSYLTRANSFERASE"/>
    <property type="match status" value="1"/>
</dbReference>
<gene>
    <name evidence="2" type="ORF">BCR44DRAFT_1430336</name>
</gene>
<proteinExistence type="inferred from homology"/>
<evidence type="ECO:0008006" key="4">
    <source>
        <dbReference type="Google" id="ProtNLM"/>
    </source>
</evidence>
<dbReference type="AlphaFoldDB" id="A0A1Y2HSI4"/>
<dbReference type="Proteomes" id="UP000193411">
    <property type="component" value="Unassembled WGS sequence"/>
</dbReference>
<evidence type="ECO:0000256" key="1">
    <source>
        <dbReference type="ARBA" id="ARBA00009003"/>
    </source>
</evidence>
<comment type="similarity">
    <text evidence="1">Belongs to the glycosyltransferase 32 family.</text>
</comment>
<dbReference type="PANTHER" id="PTHR31834:SF1">
    <property type="entry name" value="INITIATION-SPECIFIC ALPHA-1,6-MANNOSYLTRANSFERASE"/>
    <property type="match status" value="1"/>
</dbReference>
<dbReference type="InterPro" id="IPR029044">
    <property type="entry name" value="Nucleotide-diphossugar_trans"/>
</dbReference>
<name>A0A1Y2HSI4_9FUNG</name>
<evidence type="ECO:0000313" key="2">
    <source>
        <dbReference type="EMBL" id="ORZ37499.1"/>
    </source>
</evidence>